<name>A0A1I8ITB8_9PLAT</name>
<dbReference type="InterPro" id="IPR003599">
    <property type="entry name" value="Ig_sub"/>
</dbReference>
<reference evidence="4" key="1">
    <citation type="submission" date="2016-11" db="UniProtKB">
        <authorList>
            <consortium name="WormBaseParasite"/>
        </authorList>
    </citation>
    <scope>IDENTIFICATION</scope>
</reference>
<accession>A0A1I8ITB8</accession>
<feature type="domain" description="Immunoglobulin" evidence="2">
    <location>
        <begin position="237"/>
        <end position="313"/>
    </location>
</feature>
<dbReference type="Proteomes" id="UP000095280">
    <property type="component" value="Unplaced"/>
</dbReference>
<dbReference type="InterPro" id="IPR036179">
    <property type="entry name" value="Ig-like_dom_sf"/>
</dbReference>
<keyword evidence="3" id="KW-1185">Reference proteome</keyword>
<dbReference type="AlphaFoldDB" id="A0A1I8ITB8"/>
<feature type="region of interest" description="Disordered" evidence="1">
    <location>
        <begin position="12"/>
        <end position="34"/>
    </location>
</feature>
<dbReference type="SMART" id="SM00409">
    <property type="entry name" value="IG"/>
    <property type="match status" value="2"/>
</dbReference>
<evidence type="ECO:0000313" key="3">
    <source>
        <dbReference type="Proteomes" id="UP000095280"/>
    </source>
</evidence>
<evidence type="ECO:0000259" key="2">
    <source>
        <dbReference type="SMART" id="SM00409"/>
    </source>
</evidence>
<feature type="compositionally biased region" description="Low complexity" evidence="1">
    <location>
        <begin position="22"/>
        <end position="34"/>
    </location>
</feature>
<dbReference type="SUPFAM" id="SSF48726">
    <property type="entry name" value="Immunoglobulin"/>
    <property type="match status" value="2"/>
</dbReference>
<protein>
    <submittedName>
        <fullName evidence="4">Ig-like domain-containing protein</fullName>
    </submittedName>
</protein>
<proteinExistence type="predicted"/>
<feature type="domain" description="Immunoglobulin" evidence="2">
    <location>
        <begin position="316"/>
        <end position="392"/>
    </location>
</feature>
<evidence type="ECO:0000313" key="4">
    <source>
        <dbReference type="WBParaSite" id="maker-uti_cns_0016724-snap-gene-0.1-mRNA-1"/>
    </source>
</evidence>
<sequence>FTAYCNGSEFNSNSSDLLPCQPSRSSRGGRSPVVSHVPAAQAQQARFPSEVPIRNKTVLNAWQSSYSYSCFHERDQLNESNVLNTSQSFQFIHSNDKKHFNDSGFHWFAVQLSESVLIGSVTVKGSEVFSDAEMFRSSAGIEIWTSNSEEQLFSGNHCNSKNMSKQFNKYRSSWKRCGVTTNRSMSSTRVGLYMVDCLAEVRYLLLRRNVSLSFSARDYGYLSVSDLTLQTVRLVPSTDQLVAANESFNVSCSCILCNGTELSTNSRQLQLCQPDGNCTKTRKLSVVKAQSQHSGLYTCQLGSAAESTSVTVLSSSHAQTAAENDSFAVSCTLYFNGSEIIGNNTSGMQLCQPDGNCSAGPELRINRALRQHSGSYTCQVNSTRVSTFVTVLCEFHFNLKLNG</sequence>
<organism evidence="3 4">
    <name type="scientific">Macrostomum lignano</name>
    <dbReference type="NCBI Taxonomy" id="282301"/>
    <lineage>
        <taxon>Eukaryota</taxon>
        <taxon>Metazoa</taxon>
        <taxon>Spiralia</taxon>
        <taxon>Lophotrochozoa</taxon>
        <taxon>Platyhelminthes</taxon>
        <taxon>Rhabditophora</taxon>
        <taxon>Macrostomorpha</taxon>
        <taxon>Macrostomida</taxon>
        <taxon>Macrostomidae</taxon>
        <taxon>Macrostomum</taxon>
    </lineage>
</organism>
<dbReference type="WBParaSite" id="maker-uti_cns_0016724-snap-gene-0.1-mRNA-1">
    <property type="protein sequence ID" value="maker-uti_cns_0016724-snap-gene-0.1-mRNA-1"/>
    <property type="gene ID" value="maker-uti_cns_0016724-snap-gene-0.1"/>
</dbReference>
<evidence type="ECO:0000256" key="1">
    <source>
        <dbReference type="SAM" id="MobiDB-lite"/>
    </source>
</evidence>